<reference evidence="1 2" key="1">
    <citation type="submission" date="2018-04" db="EMBL/GenBank/DDBJ databases">
        <title>The genome of golden apple snail Pomacea canaliculata provides insight into stress tolerance and invasive adaptation.</title>
        <authorList>
            <person name="Liu C."/>
            <person name="Liu B."/>
            <person name="Ren Y."/>
            <person name="Zhang Y."/>
            <person name="Wang H."/>
            <person name="Li S."/>
            <person name="Jiang F."/>
            <person name="Yin L."/>
            <person name="Zhang G."/>
            <person name="Qian W."/>
            <person name="Fan W."/>
        </authorList>
    </citation>
    <scope>NUCLEOTIDE SEQUENCE [LARGE SCALE GENOMIC DNA]</scope>
    <source>
        <strain evidence="1">SZHN2017</strain>
        <tissue evidence="1">Muscle</tissue>
    </source>
</reference>
<accession>A0A2T7NCZ4</accession>
<evidence type="ECO:0000313" key="2">
    <source>
        <dbReference type="Proteomes" id="UP000245119"/>
    </source>
</evidence>
<keyword evidence="2" id="KW-1185">Reference proteome</keyword>
<protein>
    <submittedName>
        <fullName evidence="1">Uncharacterized protein</fullName>
    </submittedName>
</protein>
<name>A0A2T7NCZ4_POMCA</name>
<dbReference type="InterPro" id="IPR010695">
    <property type="entry name" value="FAIM1"/>
</dbReference>
<evidence type="ECO:0000313" key="1">
    <source>
        <dbReference type="EMBL" id="PVD19039.1"/>
    </source>
</evidence>
<organism evidence="1 2">
    <name type="scientific">Pomacea canaliculata</name>
    <name type="common">Golden apple snail</name>
    <dbReference type="NCBI Taxonomy" id="400727"/>
    <lineage>
        <taxon>Eukaryota</taxon>
        <taxon>Metazoa</taxon>
        <taxon>Spiralia</taxon>
        <taxon>Lophotrochozoa</taxon>
        <taxon>Mollusca</taxon>
        <taxon>Gastropoda</taxon>
        <taxon>Caenogastropoda</taxon>
        <taxon>Architaenioglossa</taxon>
        <taxon>Ampullarioidea</taxon>
        <taxon>Ampullariidae</taxon>
        <taxon>Pomacea</taxon>
    </lineage>
</organism>
<gene>
    <name evidence="1" type="ORF">C0Q70_21598</name>
</gene>
<dbReference type="OrthoDB" id="6061881at2759"/>
<comment type="caution">
    <text evidence="1">The sequence shown here is derived from an EMBL/GenBank/DDBJ whole genome shotgun (WGS) entry which is preliminary data.</text>
</comment>
<dbReference type="Proteomes" id="UP000245119">
    <property type="component" value="Linkage Group LG14"/>
</dbReference>
<sequence>MQLSMREEQMTEKCGVNLGGQGETTASWTVPLDGKDVTISFSRDNCFVVVDGEQMECTAYISDQGFDLDLIFDFDDHRVHVYSDVEGSEMTNYLFIDDQLRARKSMKNCLSDHRKN</sequence>
<dbReference type="InterPro" id="IPR038513">
    <property type="entry name" value="FAIM1_dom_sf"/>
</dbReference>
<dbReference type="AlphaFoldDB" id="A0A2T7NCZ4"/>
<dbReference type="EMBL" id="PZQS01000014">
    <property type="protein sequence ID" value="PVD19039.1"/>
    <property type="molecule type" value="Genomic_DNA"/>
</dbReference>
<dbReference type="GO" id="GO:0043066">
    <property type="term" value="P:negative regulation of apoptotic process"/>
    <property type="evidence" value="ECO:0007669"/>
    <property type="project" value="InterPro"/>
</dbReference>
<dbReference type="Gene3D" id="2.40.128.180">
    <property type="match status" value="1"/>
</dbReference>
<proteinExistence type="predicted"/>
<dbReference type="Pfam" id="PF06905">
    <property type="entry name" value="FAIM1"/>
    <property type="match status" value="1"/>
</dbReference>